<dbReference type="GO" id="GO:0001228">
    <property type="term" value="F:DNA-binding transcription activator activity, RNA polymerase II-specific"/>
    <property type="evidence" value="ECO:0007669"/>
    <property type="project" value="TreeGrafter"/>
</dbReference>
<gene>
    <name evidence="15" type="ORF">WA026_001007</name>
</gene>
<dbReference type="Pfam" id="PF00505">
    <property type="entry name" value="HMG_box"/>
    <property type="match status" value="1"/>
</dbReference>
<keyword evidence="6" id="KW-0726">Sexual differentiation</keyword>
<name>A0AAW1V910_9CUCU</name>
<dbReference type="PROSITE" id="PS50118">
    <property type="entry name" value="HMG_BOX_2"/>
    <property type="match status" value="1"/>
</dbReference>
<evidence type="ECO:0000256" key="12">
    <source>
        <dbReference type="PROSITE-ProRule" id="PRU00267"/>
    </source>
</evidence>
<dbReference type="GO" id="GO:0007548">
    <property type="term" value="P:sex differentiation"/>
    <property type="evidence" value="ECO:0007669"/>
    <property type="project" value="UniProtKB-KW"/>
</dbReference>
<protein>
    <recommendedName>
        <fullName evidence="3">Sex-determining region Y protein</fullName>
    </recommendedName>
    <alternativeName>
        <fullName evidence="10">Testis-determining factor</fullName>
    </alternativeName>
</protein>
<organism evidence="15 16">
    <name type="scientific">Henosepilachna vigintioctopunctata</name>
    <dbReference type="NCBI Taxonomy" id="420089"/>
    <lineage>
        <taxon>Eukaryota</taxon>
        <taxon>Metazoa</taxon>
        <taxon>Ecdysozoa</taxon>
        <taxon>Arthropoda</taxon>
        <taxon>Hexapoda</taxon>
        <taxon>Insecta</taxon>
        <taxon>Pterygota</taxon>
        <taxon>Neoptera</taxon>
        <taxon>Endopterygota</taxon>
        <taxon>Coleoptera</taxon>
        <taxon>Polyphaga</taxon>
        <taxon>Cucujiformia</taxon>
        <taxon>Coccinelloidea</taxon>
        <taxon>Coccinellidae</taxon>
        <taxon>Epilachninae</taxon>
        <taxon>Epilachnini</taxon>
        <taxon>Henosepilachna</taxon>
    </lineage>
</organism>
<dbReference type="SUPFAM" id="SSF47095">
    <property type="entry name" value="HMG-box"/>
    <property type="match status" value="1"/>
</dbReference>
<sequence>MNNCWIKQDDELRNLAVKKIPRPPNAFMLFANANRKLMAQKHPTESNKDISKRLGSSWKILDLNEKNKYFDRAKAIDNDHKKKYPNYVYNPKEARIRKAMREATRDRSIGASPMLPRPGVRVPAHAEWTQSQEEPLMMNSMESMRRMDTPMCNYPMSNTDNNQYMPPMNGYNKMESPLLMPNYMQPSPLSQLQQQTELWHPYQDNMRPRSIGTPYHHPMMSDMQPPSYHSQEPMQETATNLIMDKPRQSPTCAPLPLAETLSTHPSPEEHTLTPPLAINNPSGSHIDPQQQQQQLSQGQSHFVETEMQSDVIQTTVIEKGQQHDYIPDQMMNCNSYKPSLKVDQPPAVIKKDLSYVNINPSTSYYISPEVTQPATFLASPEFFSDKYHIEYISKYFSDLPNYSLITVKTKEGFSFPYATLIMNGYEASNAFLEISSLKSEPQLIPSDVGYIPVLEDDFCFDQLGSS</sequence>
<evidence type="ECO:0000256" key="1">
    <source>
        <dbReference type="ARBA" id="ARBA00004324"/>
    </source>
</evidence>
<dbReference type="InterPro" id="IPR050140">
    <property type="entry name" value="SRY-related_HMG-box_TF-like"/>
</dbReference>
<dbReference type="Proteomes" id="UP001431783">
    <property type="component" value="Unassembled WGS sequence"/>
</dbReference>
<evidence type="ECO:0000256" key="10">
    <source>
        <dbReference type="ARBA" id="ARBA00032498"/>
    </source>
</evidence>
<keyword evidence="4" id="KW-0221">Differentiation</keyword>
<comment type="function">
    <text evidence="11">Transcriptional regulator that controls a genetic switch in male development. It is necessary and sufficient for initiating male sex determination by directing the development of supporting cell precursors (pre-Sertoli cells) as Sertoli rather than granulosa cells. Involved in different aspects of gene regulation including promoter activation or repression. Binds to the DNA consensus sequence 5'-[AT]AACAA[AT]-3'. SRY HMG box recognizes DNA by partial intercalation in the minor groove and promotes DNA bending. Also involved in pre-mRNA splicing. In male adult brain involved in the maintenance of motor functions of dopaminergic neurons.</text>
</comment>
<feature type="domain" description="HMG box" evidence="14">
    <location>
        <begin position="20"/>
        <end position="88"/>
    </location>
</feature>
<evidence type="ECO:0000256" key="2">
    <source>
        <dbReference type="ARBA" id="ARBA00005998"/>
    </source>
</evidence>
<dbReference type="GO" id="GO:0000978">
    <property type="term" value="F:RNA polymerase II cis-regulatory region sequence-specific DNA binding"/>
    <property type="evidence" value="ECO:0007669"/>
    <property type="project" value="TreeGrafter"/>
</dbReference>
<dbReference type="PANTHER" id="PTHR10270">
    <property type="entry name" value="SOX TRANSCRIPTION FACTOR"/>
    <property type="match status" value="1"/>
</dbReference>
<evidence type="ECO:0000256" key="5">
    <source>
        <dbReference type="ARBA" id="ARBA00022860"/>
    </source>
</evidence>
<keyword evidence="8" id="KW-0010">Activator</keyword>
<dbReference type="GO" id="GO:0005516">
    <property type="term" value="F:calmodulin binding"/>
    <property type="evidence" value="ECO:0007669"/>
    <property type="project" value="UniProtKB-KW"/>
</dbReference>
<feature type="DNA-binding region" description="HMG box" evidence="12">
    <location>
        <begin position="20"/>
        <end position="88"/>
    </location>
</feature>
<keyword evidence="5" id="KW-0112">Calmodulin-binding</keyword>
<evidence type="ECO:0000256" key="9">
    <source>
        <dbReference type="ARBA" id="ARBA00023163"/>
    </source>
</evidence>
<reference evidence="15 16" key="1">
    <citation type="submission" date="2023-03" db="EMBL/GenBank/DDBJ databases">
        <title>Genome insight into feeding habits of ladybird beetles.</title>
        <authorList>
            <person name="Li H.-S."/>
            <person name="Huang Y.-H."/>
            <person name="Pang H."/>
        </authorList>
    </citation>
    <scope>NUCLEOTIDE SEQUENCE [LARGE SCALE GENOMIC DNA]</scope>
    <source>
        <strain evidence="15">SYSU_2023b</strain>
        <tissue evidence="15">Whole body</tissue>
    </source>
</reference>
<evidence type="ECO:0000313" key="16">
    <source>
        <dbReference type="Proteomes" id="UP001431783"/>
    </source>
</evidence>
<comment type="caution">
    <text evidence="15">The sequence shown here is derived from an EMBL/GenBank/DDBJ whole genome shotgun (WGS) entry which is preliminary data.</text>
</comment>
<dbReference type="PANTHER" id="PTHR10270:SF161">
    <property type="entry name" value="SEX-DETERMINING REGION Y PROTEIN"/>
    <property type="match status" value="1"/>
</dbReference>
<evidence type="ECO:0000313" key="15">
    <source>
        <dbReference type="EMBL" id="KAK9888782.1"/>
    </source>
</evidence>
<dbReference type="GO" id="GO:0016607">
    <property type="term" value="C:nuclear speck"/>
    <property type="evidence" value="ECO:0007669"/>
    <property type="project" value="UniProtKB-SubCell"/>
</dbReference>
<keyword evidence="9" id="KW-0804">Transcription</keyword>
<evidence type="ECO:0000256" key="4">
    <source>
        <dbReference type="ARBA" id="ARBA00022782"/>
    </source>
</evidence>
<comment type="similarity">
    <text evidence="2">Belongs to the SRY family.</text>
</comment>
<keyword evidence="7 12" id="KW-0238">DNA-binding</keyword>
<evidence type="ECO:0000259" key="14">
    <source>
        <dbReference type="PROSITE" id="PS50118"/>
    </source>
</evidence>
<evidence type="ECO:0000256" key="11">
    <source>
        <dbReference type="ARBA" id="ARBA00045821"/>
    </source>
</evidence>
<proteinExistence type="inferred from homology"/>
<evidence type="ECO:0000256" key="3">
    <source>
        <dbReference type="ARBA" id="ARBA00019052"/>
    </source>
</evidence>
<dbReference type="SMART" id="SM00398">
    <property type="entry name" value="HMG"/>
    <property type="match status" value="1"/>
</dbReference>
<keyword evidence="12" id="KW-0539">Nucleus</keyword>
<comment type="subcellular location">
    <subcellularLocation>
        <location evidence="1">Nucleus speckle</location>
    </subcellularLocation>
</comment>
<dbReference type="EMBL" id="JARQZJ010000121">
    <property type="protein sequence ID" value="KAK9888782.1"/>
    <property type="molecule type" value="Genomic_DNA"/>
</dbReference>
<evidence type="ECO:0000256" key="7">
    <source>
        <dbReference type="ARBA" id="ARBA00023125"/>
    </source>
</evidence>
<dbReference type="AlphaFoldDB" id="A0AAW1V910"/>
<evidence type="ECO:0000256" key="6">
    <source>
        <dbReference type="ARBA" id="ARBA00022928"/>
    </source>
</evidence>
<dbReference type="InterPro" id="IPR036910">
    <property type="entry name" value="HMG_box_dom_sf"/>
</dbReference>
<evidence type="ECO:0000256" key="8">
    <source>
        <dbReference type="ARBA" id="ARBA00023159"/>
    </source>
</evidence>
<evidence type="ECO:0000256" key="13">
    <source>
        <dbReference type="SAM" id="MobiDB-lite"/>
    </source>
</evidence>
<keyword evidence="16" id="KW-1185">Reference proteome</keyword>
<feature type="compositionally biased region" description="Low complexity" evidence="13">
    <location>
        <begin position="289"/>
        <end position="300"/>
    </location>
</feature>
<dbReference type="GO" id="GO:0030154">
    <property type="term" value="P:cell differentiation"/>
    <property type="evidence" value="ECO:0007669"/>
    <property type="project" value="UniProtKB-KW"/>
</dbReference>
<dbReference type="Gene3D" id="1.10.30.10">
    <property type="entry name" value="High mobility group box domain"/>
    <property type="match status" value="1"/>
</dbReference>
<dbReference type="InterPro" id="IPR009071">
    <property type="entry name" value="HMG_box_dom"/>
</dbReference>
<feature type="region of interest" description="Disordered" evidence="13">
    <location>
        <begin position="245"/>
        <end position="302"/>
    </location>
</feature>
<accession>A0AAW1V910</accession>